<reference evidence="2 3" key="1">
    <citation type="submission" date="2023-08" db="EMBL/GenBank/DDBJ databases">
        <title>A Necator americanus chromosomal reference genome.</title>
        <authorList>
            <person name="Ilik V."/>
            <person name="Petrzelkova K.J."/>
            <person name="Pardy F."/>
            <person name="Fuh T."/>
            <person name="Niatou-Singa F.S."/>
            <person name="Gouil Q."/>
            <person name="Baker L."/>
            <person name="Ritchie M.E."/>
            <person name="Jex A.R."/>
            <person name="Gazzola D."/>
            <person name="Li H."/>
            <person name="Toshio Fujiwara R."/>
            <person name="Zhan B."/>
            <person name="Aroian R.V."/>
            <person name="Pafco B."/>
            <person name="Schwarz E.M."/>
        </authorList>
    </citation>
    <scope>NUCLEOTIDE SEQUENCE [LARGE SCALE GENOMIC DNA]</scope>
    <source>
        <strain evidence="2 3">Aroian</strain>
        <tissue evidence="2">Whole animal</tissue>
    </source>
</reference>
<feature type="compositionally biased region" description="Polar residues" evidence="1">
    <location>
        <begin position="24"/>
        <end position="36"/>
    </location>
</feature>
<dbReference type="Proteomes" id="UP001303046">
    <property type="component" value="Unassembled WGS sequence"/>
</dbReference>
<keyword evidence="3" id="KW-1185">Reference proteome</keyword>
<sequence length="434" mass="48967">MEVGSCTQSKDFSSIARRLLLSRHPQSSNSQGSVSPNGHILSFPQTDSDSKEYVEQMTPPIKQNNSPPPLSQECSNGKPLQEQPTIAPRFLLNQQPRSNSQSPPNSVTDIRDMRSSTDELNASDLIFHTLPQQQAKRRPRKCEFCDRIRSITADRLKAPIEIPRDAKSSYKGASIARPTLGRKAKIVIKRVRQFFDELKRQLGEEAHGTLFYSATVMTCLACGVSADTVKRVTKDPVHLDGYKVRRRAVKGQNTTYMASLKKYDQEWGATVRQLVHNELEQTKNITVSDLHGKLRIAYADFPMTAATLYDFLGALGFSYRKDGTEIYIEYGNKEKRVSKDPVSSATCTSSLERFDLEWGEAIRHFVHNELEQGNDITVSDLHSKLRSAYVDFPMSAATLNDFLEALDFSCRRDGNESYIEYKKESYTEVKSSEA</sequence>
<feature type="compositionally biased region" description="Low complexity" evidence="1">
    <location>
        <begin position="93"/>
        <end position="106"/>
    </location>
</feature>
<accession>A0ABR1DM00</accession>
<name>A0ABR1DM00_NECAM</name>
<gene>
    <name evidence="2" type="primary">Necator_chrIV.g16390</name>
    <name evidence="2" type="ORF">RB195_003094</name>
</gene>
<evidence type="ECO:0000313" key="2">
    <source>
        <dbReference type="EMBL" id="KAK6751490.1"/>
    </source>
</evidence>
<protein>
    <submittedName>
        <fullName evidence="2">Uncharacterized protein</fullName>
    </submittedName>
</protein>
<organism evidence="2 3">
    <name type="scientific">Necator americanus</name>
    <name type="common">Human hookworm</name>
    <dbReference type="NCBI Taxonomy" id="51031"/>
    <lineage>
        <taxon>Eukaryota</taxon>
        <taxon>Metazoa</taxon>
        <taxon>Ecdysozoa</taxon>
        <taxon>Nematoda</taxon>
        <taxon>Chromadorea</taxon>
        <taxon>Rhabditida</taxon>
        <taxon>Rhabditina</taxon>
        <taxon>Rhabditomorpha</taxon>
        <taxon>Strongyloidea</taxon>
        <taxon>Ancylostomatidae</taxon>
        <taxon>Bunostominae</taxon>
        <taxon>Necator</taxon>
    </lineage>
</organism>
<feature type="region of interest" description="Disordered" evidence="1">
    <location>
        <begin position="22"/>
        <end position="111"/>
    </location>
</feature>
<dbReference type="EMBL" id="JAVFWL010000004">
    <property type="protein sequence ID" value="KAK6751490.1"/>
    <property type="molecule type" value="Genomic_DNA"/>
</dbReference>
<proteinExistence type="predicted"/>
<evidence type="ECO:0000256" key="1">
    <source>
        <dbReference type="SAM" id="MobiDB-lite"/>
    </source>
</evidence>
<evidence type="ECO:0000313" key="3">
    <source>
        <dbReference type="Proteomes" id="UP001303046"/>
    </source>
</evidence>
<comment type="caution">
    <text evidence="2">The sequence shown here is derived from an EMBL/GenBank/DDBJ whole genome shotgun (WGS) entry which is preliminary data.</text>
</comment>